<name>A0A550BV37_9AGAR</name>
<evidence type="ECO:0000313" key="2">
    <source>
        <dbReference type="Proteomes" id="UP000320762"/>
    </source>
</evidence>
<feature type="non-terminal residue" evidence="1">
    <location>
        <position position="286"/>
    </location>
</feature>
<organism evidence="1 2">
    <name type="scientific">Schizophyllum amplum</name>
    <dbReference type="NCBI Taxonomy" id="97359"/>
    <lineage>
        <taxon>Eukaryota</taxon>
        <taxon>Fungi</taxon>
        <taxon>Dikarya</taxon>
        <taxon>Basidiomycota</taxon>
        <taxon>Agaricomycotina</taxon>
        <taxon>Agaricomycetes</taxon>
        <taxon>Agaricomycetidae</taxon>
        <taxon>Agaricales</taxon>
        <taxon>Schizophyllaceae</taxon>
        <taxon>Schizophyllum</taxon>
    </lineage>
</organism>
<sequence length="286" mass="32511">MADLFTRVQRILRETEAWCVWAELLANEGDPPTGDDMAELRRRPMLEARETYLGVWLNSATERWGLWYLLVARVPCYIAHLPHDVLALHRAKAYATTEAPSLRPRSIDTAALRPLPPPTIAKRVPQQLPKAESLEMRLALPAFLGLLDYQLDVPAARVVDGRPRGVVLPPPIQTVGDGRFTVYGESTHEGKPCWERHRKQSGALEDDEDTTIAYDRVNRRIYVISREFETDGVEHDKEKFGRMLGAYLHFEGTDHTKLHSLSRWVYKRRDPVKGDAGKIFSPSAIP</sequence>
<keyword evidence="2" id="KW-1185">Reference proteome</keyword>
<dbReference type="AlphaFoldDB" id="A0A550BV37"/>
<gene>
    <name evidence="1" type="ORF">BD626DRAFT_360209</name>
</gene>
<accession>A0A550BV37</accession>
<protein>
    <submittedName>
        <fullName evidence="1">Uncharacterized protein</fullName>
    </submittedName>
</protein>
<dbReference type="Proteomes" id="UP000320762">
    <property type="component" value="Unassembled WGS sequence"/>
</dbReference>
<comment type="caution">
    <text evidence="1">The sequence shown here is derived from an EMBL/GenBank/DDBJ whole genome shotgun (WGS) entry which is preliminary data.</text>
</comment>
<reference evidence="1 2" key="1">
    <citation type="journal article" date="2019" name="New Phytol.">
        <title>Comparative genomics reveals unique wood-decay strategies and fruiting body development in the Schizophyllaceae.</title>
        <authorList>
            <person name="Almasi E."/>
            <person name="Sahu N."/>
            <person name="Krizsan K."/>
            <person name="Balint B."/>
            <person name="Kovacs G.M."/>
            <person name="Kiss B."/>
            <person name="Cseklye J."/>
            <person name="Drula E."/>
            <person name="Henrissat B."/>
            <person name="Nagy I."/>
            <person name="Chovatia M."/>
            <person name="Adam C."/>
            <person name="LaButti K."/>
            <person name="Lipzen A."/>
            <person name="Riley R."/>
            <person name="Grigoriev I.V."/>
            <person name="Nagy L.G."/>
        </authorList>
    </citation>
    <scope>NUCLEOTIDE SEQUENCE [LARGE SCALE GENOMIC DNA]</scope>
    <source>
        <strain evidence="1 2">NL-1724</strain>
    </source>
</reference>
<dbReference type="OrthoDB" id="3066419at2759"/>
<proteinExistence type="predicted"/>
<dbReference type="EMBL" id="VDMD01000070">
    <property type="protein sequence ID" value="TRM56408.1"/>
    <property type="molecule type" value="Genomic_DNA"/>
</dbReference>
<evidence type="ECO:0000313" key="1">
    <source>
        <dbReference type="EMBL" id="TRM56408.1"/>
    </source>
</evidence>